<name>A0A2S7T577_9FLAO</name>
<dbReference type="Proteomes" id="UP000239366">
    <property type="component" value="Unassembled WGS sequence"/>
</dbReference>
<dbReference type="OrthoDB" id="1451701at2"/>
<comment type="caution">
    <text evidence="1">The sequence shown here is derived from an EMBL/GenBank/DDBJ whole genome shotgun (WGS) entry which is preliminary data.</text>
</comment>
<keyword evidence="2" id="KW-1185">Reference proteome</keyword>
<sequence length="163" mass="18813">MKKNLYLYLFVFSALLFLFQWVSGSRQFSAMDKEIRSQKEKIVQLQDSLEGVSEELSEVKYFTLDNNEEALSYFDELSLSDPSALVRDQLMDTNAQAGSNPIVPFQGMAGDFKINRVQVMNHKFILADFSDGTNWGDMLIRYEIDNEKKVSFEVIDQILYPQP</sequence>
<protein>
    <submittedName>
        <fullName evidence="1">Hydrolase</fullName>
    </submittedName>
</protein>
<reference evidence="2" key="1">
    <citation type="submission" date="2016-11" db="EMBL/GenBank/DDBJ databases">
        <title>Trade-off between light-utilization and light-protection in marine flavobacteria.</title>
        <authorList>
            <person name="Kumagai Y."/>
            <person name="Yoshizawa S."/>
            <person name="Kogure K."/>
        </authorList>
    </citation>
    <scope>NUCLEOTIDE SEQUENCE [LARGE SCALE GENOMIC DNA]</scope>
    <source>
        <strain evidence="2">SG-18</strain>
    </source>
</reference>
<keyword evidence="1" id="KW-0378">Hydrolase</keyword>
<dbReference type="EMBL" id="MQVX01000001">
    <property type="protein sequence ID" value="PQJ15082.1"/>
    <property type="molecule type" value="Genomic_DNA"/>
</dbReference>
<dbReference type="AlphaFoldDB" id="A0A2S7T577"/>
<accession>A0A2S7T577</accession>
<evidence type="ECO:0000313" key="1">
    <source>
        <dbReference type="EMBL" id="PQJ15082.1"/>
    </source>
</evidence>
<evidence type="ECO:0000313" key="2">
    <source>
        <dbReference type="Proteomes" id="UP000239366"/>
    </source>
</evidence>
<gene>
    <name evidence="1" type="ORF">BST99_04470</name>
</gene>
<organism evidence="1 2">
    <name type="scientific">Aureicoccus marinus</name>
    <dbReference type="NCBI Taxonomy" id="754435"/>
    <lineage>
        <taxon>Bacteria</taxon>
        <taxon>Pseudomonadati</taxon>
        <taxon>Bacteroidota</taxon>
        <taxon>Flavobacteriia</taxon>
        <taxon>Flavobacteriales</taxon>
        <taxon>Flavobacteriaceae</taxon>
        <taxon>Aureicoccus</taxon>
    </lineage>
</organism>
<dbReference type="GO" id="GO:0016787">
    <property type="term" value="F:hydrolase activity"/>
    <property type="evidence" value="ECO:0007669"/>
    <property type="project" value="UniProtKB-KW"/>
</dbReference>
<proteinExistence type="predicted"/>
<dbReference type="RefSeq" id="WP_105000734.1">
    <property type="nucleotide sequence ID" value="NZ_MQVX01000001.1"/>
</dbReference>